<evidence type="ECO:0000313" key="2">
    <source>
        <dbReference type="EMBL" id="AXJ00155.1"/>
    </source>
</evidence>
<dbReference type="PANTHER" id="PTHR36842:SF1">
    <property type="entry name" value="PROTEIN TOLB"/>
    <property type="match status" value="1"/>
</dbReference>
<dbReference type="InterPro" id="IPR011659">
    <property type="entry name" value="WD40"/>
</dbReference>
<accession>A0A345UI53</accession>
<dbReference type="InterPro" id="IPR011042">
    <property type="entry name" value="6-blade_b-propeller_TolB-like"/>
</dbReference>
<dbReference type="KEGG" id="cprv:CYPRO_0878"/>
<organism evidence="2 3">
    <name type="scientific">Cyclonatronum proteinivorum</name>
    <dbReference type="NCBI Taxonomy" id="1457365"/>
    <lineage>
        <taxon>Bacteria</taxon>
        <taxon>Pseudomonadati</taxon>
        <taxon>Balneolota</taxon>
        <taxon>Balneolia</taxon>
        <taxon>Balneolales</taxon>
        <taxon>Cyclonatronaceae</taxon>
        <taxon>Cyclonatronum</taxon>
    </lineage>
</organism>
<comment type="similarity">
    <text evidence="1">Belongs to the TolB family.</text>
</comment>
<proteinExistence type="inferred from homology"/>
<dbReference type="AlphaFoldDB" id="A0A345UI53"/>
<dbReference type="Gene3D" id="2.120.10.30">
    <property type="entry name" value="TolB, C-terminal domain"/>
    <property type="match status" value="1"/>
</dbReference>
<evidence type="ECO:0000313" key="3">
    <source>
        <dbReference type="Proteomes" id="UP000254808"/>
    </source>
</evidence>
<dbReference type="RefSeq" id="WP_240644831.1">
    <property type="nucleotide sequence ID" value="NZ_CP027806.1"/>
</dbReference>
<reference evidence="2 3" key="1">
    <citation type="submission" date="2018-03" db="EMBL/GenBank/DDBJ databases">
        <title>Phenotypic and genomic properties of Cyclonatronum proteinivorum gen. nov., sp. nov., a haloalkaliphilic bacteroidete from soda lakes possessing Na+-translocating rhodopsin.</title>
        <authorList>
            <person name="Toshchakov S.V."/>
            <person name="Korzhenkov A."/>
            <person name="Samarov N.I."/>
            <person name="Kublanov I.V."/>
            <person name="Muntyan M.S."/>
            <person name="Sorokin D.Y."/>
        </authorList>
    </citation>
    <scope>NUCLEOTIDE SEQUENCE [LARGE SCALE GENOMIC DNA]</scope>
    <source>
        <strain evidence="2 3">Omega</strain>
    </source>
</reference>
<dbReference type="SUPFAM" id="SSF82171">
    <property type="entry name" value="DPP6 N-terminal domain-like"/>
    <property type="match status" value="1"/>
</dbReference>
<gene>
    <name evidence="2" type="ORF">CYPRO_0878</name>
</gene>
<protein>
    <submittedName>
        <fullName evidence="2">WD40-like Beta Propeller Repeat</fullName>
    </submittedName>
</protein>
<dbReference type="Pfam" id="PF07676">
    <property type="entry name" value="PD40"/>
    <property type="match status" value="1"/>
</dbReference>
<dbReference type="Proteomes" id="UP000254808">
    <property type="component" value="Chromosome"/>
</dbReference>
<sequence length="1131" mass="129195">MNRTSSRPNPVPFLQQLTLILLLFMGAGASQHLQAQQRPAFLNYPHNHLDWYTITSDHFLIHFQEGNDRPARVISRIAEEVWTDVTELYDYEPDIPLSIVLIDREDYSNGAAYFFDNKIEIWLPSLDTPFRGTNNWLRNVITHELVHIVQIQASMRGSRTRPITYLQWLSYENVRRPDVLYGYPSGIVSFPISSVNVPAWFAEGTAQYMTEGLLYDYWDSHRDMMLRTRILDGNELGLVEKGHFASKNSMERELSYNQGFAFTQHLADRFGEDVIAEITRQLANSRDIRGAMRRATGIPGEELYQQWVDSLRTAYTDFAAHIHESPAEPVYDLGFINLQPAFTPDGNVAFLSNQFFDFPRTALIVLDENGDASELVGAPRLQGETQGGAFRHSCGMYSRPLISRISSGYTFSPDGAQVAYSFIEQNRFGETYGDLYLFNTETRRTEQLTRDARLHEPAWSPDGSRIAALQLFDGTLNLVIIDPETGDTQQLSAFDQSEQLFNPVWSPDGTQLFAAKGDHSRGRYIVRFNAQTPGPHEVILQVPDTDIRDPFVSPDGRFLYLAADFNHKFDIYRYDLEQGGPLVQLTDVIGGAFQPHVNEAGALLYSEFTSTGYKIRRADVETLLTHNQRHDLAARPAFGPRPRARDLSPLNTFDDTDITPFSAETYAQVRRDPHVFELETRGQSDRREFISYEDTFISFSFLPTIRFDNYSQEFGRNSSLVKAGNFGDLGRNILRDAKVGFYMSSREMLDRISLFGGLLVGPASRDADTVNEFFRPGRLVDLDRDLFLIAEYTGLPFIERHWSPTVEIGLYNLRRNVRNGLEIEEFPCTACLPDTTAIDIAYDIWQAEINLYSKLNRFSLVQVGWHHTPYRVSTQSFFSNEFNDFVPGSTARYFIGNTLTAAYVVDAYLPWRHGDISPIGFRGHIRYNYQPGRLLDRYEIRDGTLIPVYNTYRNHSVELDARYGFLGPLNRVMQLRTRLFSYFDDPDEYFFLDYIGGFDGMRSYPFFALGGNRTAFAQFSVMQPLFTNINRQRGAFTLDKVFARFFAETGNGWGGPLDIGDNLKTGIGAELRVNIQSFYLFPSRFFISGAYGLNQFDLRVPEGFVSADQRETVRFGGEVLINFGLLFDFEL</sequence>
<evidence type="ECO:0000256" key="1">
    <source>
        <dbReference type="ARBA" id="ARBA00009820"/>
    </source>
</evidence>
<keyword evidence="3" id="KW-1185">Reference proteome</keyword>
<dbReference type="PANTHER" id="PTHR36842">
    <property type="entry name" value="PROTEIN TOLB HOMOLOG"/>
    <property type="match status" value="1"/>
</dbReference>
<dbReference type="EMBL" id="CP027806">
    <property type="protein sequence ID" value="AXJ00155.1"/>
    <property type="molecule type" value="Genomic_DNA"/>
</dbReference>
<name>A0A345UI53_9BACT</name>